<dbReference type="Gene3D" id="1.10.10.10">
    <property type="entry name" value="Winged helix-like DNA-binding domain superfamily/Winged helix DNA-binding domain"/>
    <property type="match status" value="1"/>
</dbReference>
<reference evidence="2" key="1">
    <citation type="submission" date="2009-10" db="EMBL/GenBank/DDBJ databases">
        <title>Diversity of trophic interactions inside an arsenic-rich microbial ecosystem.</title>
        <authorList>
            <person name="Bertin P.N."/>
            <person name="Heinrich-Salmeron A."/>
            <person name="Pelletier E."/>
            <person name="Goulhen-Chollet F."/>
            <person name="Arsene-Ploetze F."/>
            <person name="Gallien S."/>
            <person name="Calteau A."/>
            <person name="Vallenet D."/>
            <person name="Casiot C."/>
            <person name="Chane-Woon-Ming B."/>
            <person name="Giloteaux L."/>
            <person name="Barakat M."/>
            <person name="Bonnefoy V."/>
            <person name="Bruneel O."/>
            <person name="Chandler M."/>
            <person name="Cleiss J."/>
            <person name="Duran R."/>
            <person name="Elbaz-Poulichet F."/>
            <person name="Fonknechten N."/>
            <person name="Lauga B."/>
            <person name="Mornico D."/>
            <person name="Ortet P."/>
            <person name="Schaeffer C."/>
            <person name="Siguier P."/>
            <person name="Alexander Thil Smith A."/>
            <person name="Van Dorsselaer A."/>
            <person name="Weissenbach J."/>
            <person name="Medigue C."/>
            <person name="Le Paslier D."/>
        </authorList>
    </citation>
    <scope>NUCLEOTIDE SEQUENCE</scope>
</reference>
<dbReference type="Pfam" id="PF12728">
    <property type="entry name" value="HTH_17"/>
    <property type="match status" value="1"/>
</dbReference>
<name>E6QLF7_9ZZZZ</name>
<dbReference type="AlphaFoldDB" id="E6QLF7"/>
<organism evidence="2">
    <name type="scientific">mine drainage metagenome</name>
    <dbReference type="NCBI Taxonomy" id="410659"/>
    <lineage>
        <taxon>unclassified sequences</taxon>
        <taxon>metagenomes</taxon>
        <taxon>ecological metagenomes</taxon>
    </lineage>
</organism>
<protein>
    <recommendedName>
        <fullName evidence="1">Helix-turn-helix domain-containing protein</fullName>
    </recommendedName>
</protein>
<evidence type="ECO:0000313" key="2">
    <source>
        <dbReference type="EMBL" id="CBI08077.1"/>
    </source>
</evidence>
<proteinExistence type="predicted"/>
<dbReference type="InterPro" id="IPR041657">
    <property type="entry name" value="HTH_17"/>
</dbReference>
<dbReference type="InterPro" id="IPR036388">
    <property type="entry name" value="WH-like_DNA-bd_sf"/>
</dbReference>
<dbReference type="InterPro" id="IPR009061">
    <property type="entry name" value="DNA-bd_dom_put_sf"/>
</dbReference>
<comment type="caution">
    <text evidence="2">The sequence shown here is derived from an EMBL/GenBank/DDBJ whole genome shotgun (WGS) entry which is preliminary data.</text>
</comment>
<dbReference type="SUPFAM" id="SSF46955">
    <property type="entry name" value="Putative DNA-binding domain"/>
    <property type="match status" value="1"/>
</dbReference>
<evidence type="ECO:0000259" key="1">
    <source>
        <dbReference type="Pfam" id="PF12728"/>
    </source>
</evidence>
<feature type="domain" description="Helix-turn-helix" evidence="1">
    <location>
        <begin position="17"/>
        <end position="65"/>
    </location>
</feature>
<dbReference type="EMBL" id="CABQ01000180">
    <property type="protein sequence ID" value="CBI08077.1"/>
    <property type="molecule type" value="Genomic_DNA"/>
</dbReference>
<sequence>MRKRHPNYRLVKIHYSYTVEEVARLFGKHKNTVRAWVKDGLPTCEGKRPILILGPDLAAFLKARRLKNKRPCQPGEIYCVRCRVPRPPAGEMAEYIPITGTIGNLAGICPECDTMIYRRVSLAKLPQVRGKLEVTFLEAQRRVSEPGDATVNSDLSQGERP</sequence>
<gene>
    <name evidence="2" type="ORF">CARN6_1506</name>
</gene>
<accession>E6QLF7</accession>